<proteinExistence type="predicted"/>
<dbReference type="Proteomes" id="UP000199302">
    <property type="component" value="Unassembled WGS sequence"/>
</dbReference>
<name>A0A1I6DG66_9RHOB</name>
<protein>
    <submittedName>
        <fullName evidence="1">Uncharacterized ACR, COG1399</fullName>
    </submittedName>
</protein>
<dbReference type="STRING" id="871652.SAMN04515673_103164"/>
<dbReference type="RefSeq" id="WP_092078491.1">
    <property type="nucleotide sequence ID" value="NZ_FOYI01000003.1"/>
</dbReference>
<gene>
    <name evidence="1" type="ORF">SAMN04515673_103164</name>
</gene>
<dbReference type="OrthoDB" id="8443793at2"/>
<organism evidence="1 2">
    <name type="scientific">Poseidonocella sedimentorum</name>
    <dbReference type="NCBI Taxonomy" id="871652"/>
    <lineage>
        <taxon>Bacteria</taxon>
        <taxon>Pseudomonadati</taxon>
        <taxon>Pseudomonadota</taxon>
        <taxon>Alphaproteobacteria</taxon>
        <taxon>Rhodobacterales</taxon>
        <taxon>Roseobacteraceae</taxon>
        <taxon>Poseidonocella</taxon>
    </lineage>
</organism>
<evidence type="ECO:0000313" key="1">
    <source>
        <dbReference type="EMBL" id="SFR04368.1"/>
    </source>
</evidence>
<dbReference type="Pfam" id="PF02620">
    <property type="entry name" value="YceD"/>
    <property type="match status" value="1"/>
</dbReference>
<keyword evidence="2" id="KW-1185">Reference proteome</keyword>
<dbReference type="EMBL" id="FOYI01000003">
    <property type="protein sequence ID" value="SFR04368.1"/>
    <property type="molecule type" value="Genomic_DNA"/>
</dbReference>
<sequence>MTRQTPYAHPFHVSSLNGKKPTRFALLPSAEAREALRADLDLLALRKLTFEGEIRAEGKRGWRLEGALGATAEQACVVTGAPVTTRIEERVLRRFSPDLEEPDAEEVEMPQDDTLEPLGAEIDPGLVMAEALAIALPDYPRAPGVSFEDARATPPGAEEIRDEDLKPFAGLKALRDRLDPDET</sequence>
<dbReference type="InterPro" id="IPR003772">
    <property type="entry name" value="YceD"/>
</dbReference>
<dbReference type="AlphaFoldDB" id="A0A1I6DG66"/>
<reference evidence="1 2" key="1">
    <citation type="submission" date="2016-10" db="EMBL/GenBank/DDBJ databases">
        <authorList>
            <person name="de Groot N.N."/>
        </authorList>
    </citation>
    <scope>NUCLEOTIDE SEQUENCE [LARGE SCALE GENOMIC DNA]</scope>
    <source>
        <strain evidence="2">KMM 9023,NRIC 0796,JCM 17311,KCTC 23692</strain>
    </source>
</reference>
<evidence type="ECO:0000313" key="2">
    <source>
        <dbReference type="Proteomes" id="UP000199302"/>
    </source>
</evidence>
<accession>A0A1I6DG66</accession>